<proteinExistence type="predicted"/>
<sequence>MMCLLLQTTRKTKPPGRKLCFHHLDLWAPVPNSADFHFEGDGHGPVVITGIGKEHKTYSSASPILFVEHCITLRTDRRFRLLFGVTND</sequence>
<reference evidence="1" key="1">
    <citation type="submission" date="2014-05" db="EMBL/GenBank/DDBJ databases">
        <authorList>
            <person name="Chronopoulou M."/>
        </authorList>
    </citation>
    <scope>NUCLEOTIDE SEQUENCE</scope>
    <source>
        <tissue evidence="1">Whole organism</tissue>
    </source>
</reference>
<name>A0A0K2UAC7_LEPSM</name>
<organism evidence="1">
    <name type="scientific">Lepeophtheirus salmonis</name>
    <name type="common">Salmon louse</name>
    <name type="synonym">Caligus salmonis</name>
    <dbReference type="NCBI Taxonomy" id="72036"/>
    <lineage>
        <taxon>Eukaryota</taxon>
        <taxon>Metazoa</taxon>
        <taxon>Ecdysozoa</taxon>
        <taxon>Arthropoda</taxon>
        <taxon>Crustacea</taxon>
        <taxon>Multicrustacea</taxon>
        <taxon>Hexanauplia</taxon>
        <taxon>Copepoda</taxon>
        <taxon>Siphonostomatoida</taxon>
        <taxon>Caligidae</taxon>
        <taxon>Lepeophtheirus</taxon>
    </lineage>
</organism>
<evidence type="ECO:0000313" key="1">
    <source>
        <dbReference type="EMBL" id="CDW34882.1"/>
    </source>
</evidence>
<dbReference type="AlphaFoldDB" id="A0A0K2UAC7"/>
<accession>A0A0K2UAC7</accession>
<protein>
    <submittedName>
        <fullName evidence="1">Uncharacterized protein</fullName>
    </submittedName>
</protein>
<dbReference type="EMBL" id="HACA01017521">
    <property type="protein sequence ID" value="CDW34882.1"/>
    <property type="molecule type" value="Transcribed_RNA"/>
</dbReference>